<sequence>MPSLLTTVAQHQSAHYNSVSLNRSFFTSRSKAGWLSAIVALSLCACTGTGTTSSSAAQGHEETLKTEVLEAGAATLQNNAPLDPMNVYLVGFHPMKDDPSHQMEAHHYCNQVNEEFAQCALFDGNTQSANLTGVEYIISKRLFEQLPEQEKTYWHPHNAEILSGQLVAPGLPEKADYEVMKSKMNSYGKTWHTWSTDQQEGAQMIPMGDPKLAWSFNRLGEDEPGLVEARDKRMNIDTEARRKARSSLTPLAEPQRGVDTLKGQFGRPTQEIPGVVDQQATKK</sequence>
<name>A0A346NPI9_9ALTE</name>
<dbReference type="EMBL" id="CP031769">
    <property type="protein sequence ID" value="AXR07446.1"/>
    <property type="molecule type" value="Genomic_DNA"/>
</dbReference>
<dbReference type="AlphaFoldDB" id="A0A346NPI9"/>
<dbReference type="PANTHER" id="PTHR31360">
    <property type="match status" value="1"/>
</dbReference>
<evidence type="ECO:0000256" key="1">
    <source>
        <dbReference type="SAM" id="MobiDB-lite"/>
    </source>
</evidence>
<reference evidence="2 3" key="1">
    <citation type="submission" date="2018-08" db="EMBL/GenBank/DDBJ databases">
        <title>Salinimonas sediminis sp. nov., a piezophilic bacterium isolated from a deep-sea sediment sample from the New Britain Trench.</title>
        <authorList>
            <person name="Cao J."/>
        </authorList>
    </citation>
    <scope>NUCLEOTIDE SEQUENCE [LARGE SCALE GENOMIC DNA]</scope>
    <source>
        <strain evidence="2 3">N102</strain>
    </source>
</reference>
<protein>
    <submittedName>
        <fullName evidence="2">DUF1264 domain-containing protein</fullName>
    </submittedName>
</protein>
<dbReference type="KEGG" id="salm:D0Y50_14450"/>
<organism evidence="2 3">
    <name type="scientific">Salinimonas sediminis</name>
    <dbReference type="NCBI Taxonomy" id="2303538"/>
    <lineage>
        <taxon>Bacteria</taxon>
        <taxon>Pseudomonadati</taxon>
        <taxon>Pseudomonadota</taxon>
        <taxon>Gammaproteobacteria</taxon>
        <taxon>Alteromonadales</taxon>
        <taxon>Alteromonadaceae</taxon>
        <taxon>Alteromonas/Salinimonas group</taxon>
        <taxon>Salinimonas</taxon>
    </lineage>
</organism>
<evidence type="ECO:0000313" key="2">
    <source>
        <dbReference type="EMBL" id="AXR07446.1"/>
    </source>
</evidence>
<evidence type="ECO:0000313" key="3">
    <source>
        <dbReference type="Proteomes" id="UP000262073"/>
    </source>
</evidence>
<gene>
    <name evidence="2" type="ORF">D0Y50_14450</name>
</gene>
<dbReference type="Proteomes" id="UP000262073">
    <property type="component" value="Chromosome"/>
</dbReference>
<keyword evidence="3" id="KW-1185">Reference proteome</keyword>
<proteinExistence type="predicted"/>
<dbReference type="RefSeq" id="WP_117317596.1">
    <property type="nucleotide sequence ID" value="NZ_CP031769.1"/>
</dbReference>
<dbReference type="OrthoDB" id="254168at2"/>
<accession>A0A346NPI9</accession>
<dbReference type="Pfam" id="PF06884">
    <property type="entry name" value="DUF1264"/>
    <property type="match status" value="1"/>
</dbReference>
<dbReference type="PANTHER" id="PTHR31360:SF0">
    <property type="entry name" value="OIL BODY-ASSOCIATED PROTEIN 1B"/>
    <property type="match status" value="1"/>
</dbReference>
<feature type="region of interest" description="Disordered" evidence="1">
    <location>
        <begin position="238"/>
        <end position="283"/>
    </location>
</feature>
<dbReference type="InterPro" id="IPR010686">
    <property type="entry name" value="OBAP-like"/>
</dbReference>